<evidence type="ECO:0000313" key="2">
    <source>
        <dbReference type="Proteomes" id="UP001196413"/>
    </source>
</evidence>
<keyword evidence="2" id="KW-1185">Reference proteome</keyword>
<comment type="caution">
    <text evidence="1">The sequence shown here is derived from an EMBL/GenBank/DDBJ whole genome shotgun (WGS) entry which is preliminary data.</text>
</comment>
<dbReference type="EMBL" id="JAHQIW010004850">
    <property type="protein sequence ID" value="KAJ1364032.1"/>
    <property type="molecule type" value="Genomic_DNA"/>
</dbReference>
<protein>
    <submittedName>
        <fullName evidence="1">Uncharacterized protein</fullName>
    </submittedName>
</protein>
<gene>
    <name evidence="1" type="ORF">KIN20_024018</name>
</gene>
<name>A0AAD5QWG5_PARTN</name>
<dbReference type="Proteomes" id="UP001196413">
    <property type="component" value="Unassembled WGS sequence"/>
</dbReference>
<organism evidence="1 2">
    <name type="scientific">Parelaphostrongylus tenuis</name>
    <name type="common">Meningeal worm</name>
    <dbReference type="NCBI Taxonomy" id="148309"/>
    <lineage>
        <taxon>Eukaryota</taxon>
        <taxon>Metazoa</taxon>
        <taxon>Ecdysozoa</taxon>
        <taxon>Nematoda</taxon>
        <taxon>Chromadorea</taxon>
        <taxon>Rhabditida</taxon>
        <taxon>Rhabditina</taxon>
        <taxon>Rhabditomorpha</taxon>
        <taxon>Strongyloidea</taxon>
        <taxon>Metastrongylidae</taxon>
        <taxon>Parelaphostrongylus</taxon>
    </lineage>
</organism>
<accession>A0AAD5QWG5</accession>
<evidence type="ECO:0000313" key="1">
    <source>
        <dbReference type="EMBL" id="KAJ1364032.1"/>
    </source>
</evidence>
<proteinExistence type="predicted"/>
<sequence>MLPKPELTWREVHLTFGRRITLRREDAHLTSQRKRRKTSLVKHQWVFTEDEFLRDFANFFVVLSPYAMYIKCREFDEHIAQILINCIGPMRDKTFALEMDGCLLGENALRSFFAHFSPSYLNLSGRFDRSLISDQTPTRISGVTVRKIVDNWSTQYTGTPRFRNANYHRNCTEVVSHIFGAIPADNDKEFYIIIPECDLKCDDILELFKKLVNIRHFWVWIMGAARAIVVGMTQHGGAPSTVIAMVSDSSQICDNIQELRLSARVTADEEPSQTERRLLDVLIFLDVNYLRVIRFIPFFVRVYMPKQRRPLRAVVM</sequence>
<dbReference type="AlphaFoldDB" id="A0AAD5QWG5"/>
<reference evidence="1" key="1">
    <citation type="submission" date="2021-06" db="EMBL/GenBank/DDBJ databases">
        <title>Parelaphostrongylus tenuis whole genome reference sequence.</title>
        <authorList>
            <person name="Garwood T.J."/>
            <person name="Larsen P.A."/>
            <person name="Fountain-Jones N.M."/>
            <person name="Garbe J.R."/>
            <person name="Macchietto M.G."/>
            <person name="Kania S.A."/>
            <person name="Gerhold R.W."/>
            <person name="Richards J.E."/>
            <person name="Wolf T.M."/>
        </authorList>
    </citation>
    <scope>NUCLEOTIDE SEQUENCE</scope>
    <source>
        <strain evidence="1">MNPRO001-30</strain>
        <tissue evidence="1">Meninges</tissue>
    </source>
</reference>